<dbReference type="Pfam" id="PF07660">
    <property type="entry name" value="STN"/>
    <property type="match status" value="1"/>
</dbReference>
<dbReference type="InterPro" id="IPR008969">
    <property type="entry name" value="CarboxyPept-like_regulatory"/>
</dbReference>
<dbReference type="InterPro" id="IPR036942">
    <property type="entry name" value="Beta-barrel_TonB_sf"/>
</dbReference>
<evidence type="ECO:0000313" key="14">
    <source>
        <dbReference type="Proteomes" id="UP000190166"/>
    </source>
</evidence>
<gene>
    <name evidence="13" type="ORF">SAMN05660461_5461</name>
</gene>
<dbReference type="InterPro" id="IPR012910">
    <property type="entry name" value="Plug_dom"/>
</dbReference>
<dbReference type="AlphaFoldDB" id="A0A1T5PA66"/>
<evidence type="ECO:0000256" key="9">
    <source>
        <dbReference type="ARBA" id="ARBA00023237"/>
    </source>
</evidence>
<dbReference type="InterPro" id="IPR039426">
    <property type="entry name" value="TonB-dep_rcpt-like"/>
</dbReference>
<keyword evidence="8 10" id="KW-0472">Membrane</keyword>
<dbReference type="NCBIfam" id="TIGR04057">
    <property type="entry name" value="SusC_RagA_signa"/>
    <property type="match status" value="1"/>
</dbReference>
<dbReference type="InterPro" id="IPR023997">
    <property type="entry name" value="TonB-dep_OMP_SusC/RagA_CS"/>
</dbReference>
<protein>
    <submittedName>
        <fullName evidence="13">TonB-linked outer membrane protein, SusC/RagA family</fullName>
    </submittedName>
</protein>
<comment type="subcellular location">
    <subcellularLocation>
        <location evidence="1 10">Cell outer membrane</location>
        <topology evidence="1 10">Multi-pass membrane protein</topology>
    </subcellularLocation>
</comment>
<organism evidence="13 14">
    <name type="scientific">Chitinophaga ginsengisegetis</name>
    <dbReference type="NCBI Taxonomy" id="393003"/>
    <lineage>
        <taxon>Bacteria</taxon>
        <taxon>Pseudomonadati</taxon>
        <taxon>Bacteroidota</taxon>
        <taxon>Chitinophagia</taxon>
        <taxon>Chitinophagales</taxon>
        <taxon>Chitinophagaceae</taxon>
        <taxon>Chitinophaga</taxon>
    </lineage>
</organism>
<evidence type="ECO:0000256" key="11">
    <source>
        <dbReference type="RuleBase" id="RU003357"/>
    </source>
</evidence>
<dbReference type="NCBIfam" id="TIGR04056">
    <property type="entry name" value="OMP_RagA_SusC"/>
    <property type="match status" value="1"/>
</dbReference>
<dbReference type="InterPro" id="IPR011662">
    <property type="entry name" value="Secretin/TonB_short_N"/>
</dbReference>
<evidence type="ECO:0000256" key="6">
    <source>
        <dbReference type="ARBA" id="ARBA00023004"/>
    </source>
</evidence>
<dbReference type="InterPro" id="IPR023996">
    <property type="entry name" value="TonB-dep_OMP_SusC/RagA"/>
</dbReference>
<keyword evidence="4" id="KW-0406">Ion transport</keyword>
<dbReference type="GO" id="GO:0009279">
    <property type="term" value="C:cell outer membrane"/>
    <property type="evidence" value="ECO:0007669"/>
    <property type="project" value="UniProtKB-SubCell"/>
</dbReference>
<dbReference type="SMART" id="SM00965">
    <property type="entry name" value="STN"/>
    <property type="match status" value="1"/>
</dbReference>
<evidence type="ECO:0000259" key="12">
    <source>
        <dbReference type="SMART" id="SM00965"/>
    </source>
</evidence>
<accession>A0A1T5PA66</accession>
<dbReference type="Gene3D" id="2.40.170.20">
    <property type="entry name" value="TonB-dependent receptor, beta-barrel domain"/>
    <property type="match status" value="1"/>
</dbReference>
<comment type="similarity">
    <text evidence="10 11">Belongs to the TonB-dependent receptor family.</text>
</comment>
<dbReference type="Pfam" id="PF00593">
    <property type="entry name" value="TonB_dep_Rec_b-barrel"/>
    <property type="match status" value="1"/>
</dbReference>
<evidence type="ECO:0000256" key="1">
    <source>
        <dbReference type="ARBA" id="ARBA00004571"/>
    </source>
</evidence>
<dbReference type="STRING" id="393003.SAMN05660461_5461"/>
<keyword evidence="9 10" id="KW-0998">Cell outer membrane</keyword>
<evidence type="ECO:0000256" key="4">
    <source>
        <dbReference type="ARBA" id="ARBA00022496"/>
    </source>
</evidence>
<dbReference type="InterPro" id="IPR037066">
    <property type="entry name" value="Plug_dom_sf"/>
</dbReference>
<reference evidence="13 14" key="1">
    <citation type="submission" date="2017-02" db="EMBL/GenBank/DDBJ databases">
        <authorList>
            <person name="Peterson S.W."/>
        </authorList>
    </citation>
    <scope>NUCLEOTIDE SEQUENCE [LARGE SCALE GENOMIC DNA]</scope>
    <source>
        <strain evidence="13 14">DSM 18108</strain>
    </source>
</reference>
<keyword evidence="14" id="KW-1185">Reference proteome</keyword>
<evidence type="ECO:0000313" key="13">
    <source>
        <dbReference type="EMBL" id="SKD09572.1"/>
    </source>
</evidence>
<evidence type="ECO:0000256" key="5">
    <source>
        <dbReference type="ARBA" id="ARBA00022692"/>
    </source>
</evidence>
<dbReference type="Gene3D" id="2.60.40.1120">
    <property type="entry name" value="Carboxypeptidase-like, regulatory domain"/>
    <property type="match status" value="1"/>
</dbReference>
<keyword evidence="3 10" id="KW-1134">Transmembrane beta strand</keyword>
<dbReference type="SUPFAM" id="SSF49464">
    <property type="entry name" value="Carboxypeptidase regulatory domain-like"/>
    <property type="match status" value="1"/>
</dbReference>
<keyword evidence="4" id="KW-0410">Iron transport</keyword>
<feature type="domain" description="Secretin/TonB short N-terminal" evidence="12">
    <location>
        <begin position="69"/>
        <end position="121"/>
    </location>
</feature>
<evidence type="ECO:0000256" key="10">
    <source>
        <dbReference type="PROSITE-ProRule" id="PRU01360"/>
    </source>
</evidence>
<evidence type="ECO:0000256" key="7">
    <source>
        <dbReference type="ARBA" id="ARBA00023077"/>
    </source>
</evidence>
<dbReference type="InterPro" id="IPR000531">
    <property type="entry name" value="Beta-barrel_TonB"/>
</dbReference>
<dbReference type="Pfam" id="PF13715">
    <property type="entry name" value="CarbopepD_reg_2"/>
    <property type="match status" value="1"/>
</dbReference>
<keyword evidence="5 10" id="KW-0812">Transmembrane</keyword>
<keyword evidence="7 11" id="KW-0798">TonB box</keyword>
<dbReference type="Proteomes" id="UP000190166">
    <property type="component" value="Unassembled WGS sequence"/>
</dbReference>
<keyword evidence="6" id="KW-0408">Iron</keyword>
<evidence type="ECO:0000256" key="2">
    <source>
        <dbReference type="ARBA" id="ARBA00022448"/>
    </source>
</evidence>
<dbReference type="EMBL" id="FUZZ01000005">
    <property type="protein sequence ID" value="SKD09572.1"/>
    <property type="molecule type" value="Genomic_DNA"/>
</dbReference>
<proteinExistence type="inferred from homology"/>
<dbReference type="PROSITE" id="PS52016">
    <property type="entry name" value="TONB_DEPENDENT_REC_3"/>
    <property type="match status" value="1"/>
</dbReference>
<evidence type="ECO:0000256" key="3">
    <source>
        <dbReference type="ARBA" id="ARBA00022452"/>
    </source>
</evidence>
<evidence type="ECO:0000256" key="8">
    <source>
        <dbReference type="ARBA" id="ARBA00023136"/>
    </source>
</evidence>
<dbReference type="GO" id="GO:0006826">
    <property type="term" value="P:iron ion transport"/>
    <property type="evidence" value="ECO:0007669"/>
    <property type="project" value="UniProtKB-KW"/>
</dbReference>
<sequence length="1178" mass="131319">MKKSTVDNWLPPGRRLYKLLIFMKLSMLLVTLACLHVSAKVHSQSTITVKLSQVQLDKALALLEKNSHYRFVYNDDNLPLNHKISIDAKDWSIDKVLNEILDNTSLHFRKMSDKLIVIAPAAVVSKDNLVKGHVINPAGEVLPGVSVRLKNTSIGTVTDVKGDFELKVPENAILVLTYVGFDQQEVSLNGRETLTITLEPSKNSMEEVIVVGYGTQKKLNVTGAIDQISGKQLAARPIANVMQGLQGLSPGLNISYPGGRPGQTPTINIRGIASINGTNGNVAPLIVIDGIAAVMDDLLRINPADIASISVLRDAASAAIYGARAAYGVILITTKQGTSGGKQTVSYSNYFAMSRRTVMPDAITDPYIYSRVLETSTDNTPWDYVNYSDEYYKWAKERSENPSLPDTRIDPSDPTKWAYMGSNNWNDYFFSKSNFSQYHAISLNGSAETAKKLPISYLLSADYTKENGLNKLAKDDWGRYGLRGKLSLKPIKWLQVDNNMNIYQTKADAPAYNITDVYYLQPTQVAVNPDGTWANTAAGRLAAQLVDGGRNTQTRFGFQDIIRGVASFLDNDLTITGDASIKRELWKYHIDQKKYKIGYGPDDIRQEGGNGSVTENNGTISHDVIDLFANYHKTLGKVHNITLLAGYNQESYEWQLIKGSKQNLISSSLPYIALTSGDPAVGTEYYSYAIRSFFGRINYTFKDRYIIEANGRYDGSSRFPSSNRWGLFPSVSAAWIASEESFMRNTLPVISTLKFRGSYGSLGNQSVAYFGYLQTLKTKKSDYLPGGNAGQTIIAGAPSLQVDPANYTWEKVTTTNVGTDMGFVQNKFQASFDYFIRNTTGMLAQGQELPAVLGTGAPQQNVADLSTRGWELSLGYRNDLNVASKPLGFGVKVILSDDKTKITRFQNEQKLFGSNYWPGQTYGEIWGLTNDGYFKNKDEINKLDQSAIIPWGALEIVEGWPKYKDLDGNGKIERGISAKDPKDLKVIGNTSPHYRFGVNLDMNWNGIDLSVFLQGIGKMDYYPHHYLFWGPYQQPYASIYPWNLDYYRATADNEATRAQHSESYIKAGLADANTNSYFPVLQSWLADNNDKKGLDIPQSKYMLNAAYLRIKNVTLGYTLPASLTRRYHINRLRIYVTGENIFEFSSIKKYLDPESIIDGYGWAYPYQRKYAVGLNLDL</sequence>
<dbReference type="SUPFAM" id="SSF56935">
    <property type="entry name" value="Porins"/>
    <property type="match status" value="1"/>
</dbReference>
<keyword evidence="2 10" id="KW-0813">Transport</keyword>
<dbReference type="Gene3D" id="2.170.130.10">
    <property type="entry name" value="TonB-dependent receptor, plug domain"/>
    <property type="match status" value="1"/>
</dbReference>
<dbReference type="Pfam" id="PF07715">
    <property type="entry name" value="Plug"/>
    <property type="match status" value="1"/>
</dbReference>
<name>A0A1T5PA66_9BACT</name>